<comment type="subcellular location">
    <subcellularLocation>
        <location evidence="1">Endoplasmic reticulum membrane</location>
        <topology evidence="1">Single-pass membrane protein</topology>
    </subcellularLocation>
</comment>
<dbReference type="InterPro" id="IPR015943">
    <property type="entry name" value="WD40/YVTN_repeat-like_dom_sf"/>
</dbReference>
<evidence type="ECO:0000256" key="8">
    <source>
        <dbReference type="ARBA" id="ARBA00022927"/>
    </source>
</evidence>
<feature type="transmembrane region" description="Helical" evidence="13">
    <location>
        <begin position="421"/>
        <end position="444"/>
    </location>
</feature>
<keyword evidence="9 13" id="KW-1133">Transmembrane helix</keyword>
<keyword evidence="4 13" id="KW-0812">Transmembrane</keyword>
<dbReference type="PANTHER" id="PTHR23284">
    <property type="entry name" value="PROLACTIN REGULATORY ELEMENT BINDING PROTEIN"/>
    <property type="match status" value="1"/>
</dbReference>
<dbReference type="EMBL" id="HBUF01239411">
    <property type="protein sequence ID" value="CAG6676340.1"/>
    <property type="molecule type" value="Transcribed_RNA"/>
</dbReference>
<dbReference type="SMART" id="SM00320">
    <property type="entry name" value="WD40"/>
    <property type="match status" value="3"/>
</dbReference>
<evidence type="ECO:0000256" key="7">
    <source>
        <dbReference type="ARBA" id="ARBA00022892"/>
    </source>
</evidence>
<dbReference type="InterPro" id="IPR011047">
    <property type="entry name" value="Quinoprotein_ADH-like_sf"/>
</dbReference>
<evidence type="ECO:0000256" key="6">
    <source>
        <dbReference type="ARBA" id="ARBA00022824"/>
    </source>
</evidence>
<name>A0A8D9F7T1_9HEMI</name>
<accession>A0A8D9F7T1</accession>
<evidence type="ECO:0000256" key="2">
    <source>
        <dbReference type="ARBA" id="ARBA00022448"/>
    </source>
</evidence>
<keyword evidence="7" id="KW-0931">ER-Golgi transport</keyword>
<keyword evidence="2" id="KW-0813">Transport</keyword>
<dbReference type="Pfam" id="PF00400">
    <property type="entry name" value="WD40"/>
    <property type="match status" value="2"/>
</dbReference>
<dbReference type="PANTHER" id="PTHR23284:SF0">
    <property type="entry name" value="PROLACTIN REGULATORY ELEMENT-BINDING PROTEIN"/>
    <property type="match status" value="1"/>
</dbReference>
<evidence type="ECO:0000256" key="5">
    <source>
        <dbReference type="ARBA" id="ARBA00022737"/>
    </source>
</evidence>
<dbReference type="InterPro" id="IPR001680">
    <property type="entry name" value="WD40_rpt"/>
</dbReference>
<protein>
    <submittedName>
        <fullName evidence="14">Prolactin regulatory element-binding protein</fullName>
    </submittedName>
</protein>
<evidence type="ECO:0000256" key="3">
    <source>
        <dbReference type="ARBA" id="ARBA00022574"/>
    </source>
</evidence>
<dbReference type="Gene3D" id="2.130.10.10">
    <property type="entry name" value="YVTN repeat-like/Quinoprotein amine dehydrogenase"/>
    <property type="match status" value="1"/>
</dbReference>
<dbReference type="EMBL" id="HBUF01614443">
    <property type="protein sequence ID" value="CAG6779519.1"/>
    <property type="molecule type" value="Transcribed_RNA"/>
</dbReference>
<dbReference type="EMBL" id="HBUF01239412">
    <property type="protein sequence ID" value="CAG6676344.1"/>
    <property type="molecule type" value="Transcribed_RNA"/>
</dbReference>
<dbReference type="AlphaFoldDB" id="A0A8D9F7T1"/>
<organism evidence="14">
    <name type="scientific">Cacopsylla melanoneura</name>
    <dbReference type="NCBI Taxonomy" id="428564"/>
    <lineage>
        <taxon>Eukaryota</taxon>
        <taxon>Metazoa</taxon>
        <taxon>Ecdysozoa</taxon>
        <taxon>Arthropoda</taxon>
        <taxon>Hexapoda</taxon>
        <taxon>Insecta</taxon>
        <taxon>Pterygota</taxon>
        <taxon>Neoptera</taxon>
        <taxon>Paraneoptera</taxon>
        <taxon>Hemiptera</taxon>
        <taxon>Sternorrhyncha</taxon>
        <taxon>Psylloidea</taxon>
        <taxon>Psyllidae</taxon>
        <taxon>Psyllinae</taxon>
        <taxon>Cacopsylla</taxon>
    </lineage>
</organism>
<feature type="repeat" description="WD" evidence="11">
    <location>
        <begin position="224"/>
        <end position="265"/>
    </location>
</feature>
<keyword evidence="5" id="KW-0677">Repeat</keyword>
<evidence type="ECO:0000256" key="13">
    <source>
        <dbReference type="SAM" id="Phobius"/>
    </source>
</evidence>
<sequence length="446" mass="49406">MAKSTGVVLAKVNFPLYTIQMVTSHHILVGGGGGSAKTGVANGFELFELSHDGKHFYIEDKVRHDTGDNVVMNCDIHSSGSNIYVVAGQENSNQMYKICPEIIQMNGVPKSDGQSNETTDSSIRKRKEKENSMDKKKKESKNEKVKKSNKVKDEDDPTVNALDGTKNIKFVFKTFDSVLTVSGEGDPLQRVVRLSRMANYMVTGGTDGHLRLWSFPKMKQLLHIEAHTKEVDDVDFSISGEQIVSIAKDGKAFVWNCKNGTLCKELTWTTPGNLKYLFKRCRYGLVEDNPKKNRLFTLVNPLIQSRKGVSFLQQWDVDAGQLCLAREMSESLSALAVRDDGRYVAVGTMFTGSVFVYIAFSLQPLLHVPHAHNMFVTGLEFIPALPKAFTLAPSTISEAAVLSISVDNRVCLHSLPHRCTISVQCALLLVFVVVIITFALLTLLDL</sequence>
<keyword evidence="3 11" id="KW-0853">WD repeat</keyword>
<feature type="region of interest" description="Disordered" evidence="12">
    <location>
        <begin position="107"/>
        <end position="159"/>
    </location>
</feature>
<dbReference type="GO" id="GO:0015031">
    <property type="term" value="P:protein transport"/>
    <property type="evidence" value="ECO:0007669"/>
    <property type="project" value="UniProtKB-KW"/>
</dbReference>
<evidence type="ECO:0000313" key="14">
    <source>
        <dbReference type="EMBL" id="CAG6779519.1"/>
    </source>
</evidence>
<dbReference type="GO" id="GO:0005789">
    <property type="term" value="C:endoplasmic reticulum membrane"/>
    <property type="evidence" value="ECO:0007669"/>
    <property type="project" value="UniProtKB-SubCell"/>
</dbReference>
<reference evidence="14" key="1">
    <citation type="submission" date="2021-05" db="EMBL/GenBank/DDBJ databases">
        <authorList>
            <person name="Alioto T."/>
            <person name="Alioto T."/>
            <person name="Gomez Garrido J."/>
        </authorList>
    </citation>
    <scope>NUCLEOTIDE SEQUENCE</scope>
</reference>
<dbReference type="SUPFAM" id="SSF50998">
    <property type="entry name" value="Quinoprotein alcohol dehydrogenase-like"/>
    <property type="match status" value="1"/>
</dbReference>
<feature type="compositionally biased region" description="Basic and acidic residues" evidence="12">
    <location>
        <begin position="128"/>
        <end position="153"/>
    </location>
</feature>
<evidence type="ECO:0000256" key="10">
    <source>
        <dbReference type="ARBA" id="ARBA00023136"/>
    </source>
</evidence>
<dbReference type="GO" id="GO:0005085">
    <property type="term" value="F:guanyl-nucleotide exchange factor activity"/>
    <property type="evidence" value="ECO:0007669"/>
    <property type="project" value="InterPro"/>
</dbReference>
<dbReference type="PROSITE" id="PS50294">
    <property type="entry name" value="WD_REPEATS_REGION"/>
    <property type="match status" value="1"/>
</dbReference>
<keyword evidence="8" id="KW-0653">Protein transport</keyword>
<evidence type="ECO:0000256" key="12">
    <source>
        <dbReference type="SAM" id="MobiDB-lite"/>
    </source>
</evidence>
<dbReference type="EMBL" id="HBUF01239408">
    <property type="protein sequence ID" value="CAG6676327.1"/>
    <property type="molecule type" value="Transcribed_RNA"/>
</dbReference>
<dbReference type="GO" id="GO:0003400">
    <property type="term" value="P:regulation of COPII vesicle coating"/>
    <property type="evidence" value="ECO:0007669"/>
    <property type="project" value="TreeGrafter"/>
</dbReference>
<keyword evidence="10 13" id="KW-0472">Membrane</keyword>
<keyword evidence="6" id="KW-0256">Endoplasmic reticulum</keyword>
<dbReference type="PROSITE" id="PS50082">
    <property type="entry name" value="WD_REPEATS_2"/>
    <property type="match status" value="1"/>
</dbReference>
<dbReference type="EMBL" id="HBUF01614442">
    <property type="protein sequence ID" value="CAG6779518.1"/>
    <property type="molecule type" value="Transcribed_RNA"/>
</dbReference>
<evidence type="ECO:0000256" key="9">
    <source>
        <dbReference type="ARBA" id="ARBA00022989"/>
    </source>
</evidence>
<dbReference type="EMBL" id="HBUF01239410">
    <property type="protein sequence ID" value="CAG6676336.1"/>
    <property type="molecule type" value="Transcribed_RNA"/>
</dbReference>
<feature type="compositionally biased region" description="Polar residues" evidence="12">
    <location>
        <begin position="112"/>
        <end position="121"/>
    </location>
</feature>
<proteinExistence type="predicted"/>
<dbReference type="InterPro" id="IPR045260">
    <property type="entry name" value="Sec12-like"/>
</dbReference>
<evidence type="ECO:0000256" key="11">
    <source>
        <dbReference type="PROSITE-ProRule" id="PRU00221"/>
    </source>
</evidence>
<evidence type="ECO:0000256" key="1">
    <source>
        <dbReference type="ARBA" id="ARBA00004389"/>
    </source>
</evidence>
<evidence type="ECO:0000256" key="4">
    <source>
        <dbReference type="ARBA" id="ARBA00022692"/>
    </source>
</evidence>
<dbReference type="GO" id="GO:0006888">
    <property type="term" value="P:endoplasmic reticulum to Golgi vesicle-mediated transport"/>
    <property type="evidence" value="ECO:0007669"/>
    <property type="project" value="TreeGrafter"/>
</dbReference>